<evidence type="ECO:0000256" key="8">
    <source>
        <dbReference type="ARBA" id="ARBA00022741"/>
    </source>
</evidence>
<keyword evidence="9 15" id="KW-0418">Kinase</keyword>
<dbReference type="Pfam" id="PF11883">
    <property type="entry name" value="DUF3403"/>
    <property type="match status" value="1"/>
</dbReference>
<dbReference type="RefSeq" id="XP_010430793.1">
    <property type="nucleotide sequence ID" value="XM_010432491.2"/>
</dbReference>
<accession>A0ABM0TSW8</accession>
<evidence type="ECO:0000256" key="15">
    <source>
        <dbReference type="PIRNR" id="PIRNR000641"/>
    </source>
</evidence>
<dbReference type="InterPro" id="IPR001480">
    <property type="entry name" value="Bulb-type_lectin_dom"/>
</dbReference>
<dbReference type="InterPro" id="IPR017441">
    <property type="entry name" value="Protein_kinase_ATP_BS"/>
</dbReference>
<keyword evidence="8 15" id="KW-0547">Nucleotide-binding</keyword>
<dbReference type="Pfam" id="PF00954">
    <property type="entry name" value="S_locus_glycop"/>
    <property type="match status" value="1"/>
</dbReference>
<protein>
    <recommendedName>
        <fullName evidence="15">Receptor-like serine/threonine-protein kinase</fullName>
        <ecNumber evidence="15">2.7.11.1</ecNumber>
    </recommendedName>
</protein>
<dbReference type="Proteomes" id="UP000694864">
    <property type="component" value="Chromosome 9"/>
</dbReference>
<dbReference type="PROSITE" id="PS50011">
    <property type="entry name" value="PROTEIN_KINASE_DOM"/>
    <property type="match status" value="1"/>
</dbReference>
<dbReference type="SUPFAM" id="SSF57414">
    <property type="entry name" value="Hairpin loop containing domain-like"/>
    <property type="match status" value="1"/>
</dbReference>
<dbReference type="Gene3D" id="1.10.510.10">
    <property type="entry name" value="Transferase(Phosphotransferase) domain 1"/>
    <property type="match status" value="1"/>
</dbReference>
<dbReference type="SMART" id="SM00108">
    <property type="entry name" value="B_lectin"/>
    <property type="match status" value="1"/>
</dbReference>
<comment type="catalytic activity">
    <reaction evidence="15">
        <text>L-seryl-[protein] + ATP = O-phospho-L-seryl-[protein] + ADP + H(+)</text>
        <dbReference type="Rhea" id="RHEA:17989"/>
        <dbReference type="Rhea" id="RHEA-COMP:9863"/>
        <dbReference type="Rhea" id="RHEA-COMP:11604"/>
        <dbReference type="ChEBI" id="CHEBI:15378"/>
        <dbReference type="ChEBI" id="CHEBI:29999"/>
        <dbReference type="ChEBI" id="CHEBI:30616"/>
        <dbReference type="ChEBI" id="CHEBI:83421"/>
        <dbReference type="ChEBI" id="CHEBI:456216"/>
        <dbReference type="EC" id="2.7.11.1"/>
    </reaction>
</comment>
<evidence type="ECO:0000313" key="23">
    <source>
        <dbReference type="RefSeq" id="XP_010430793.1"/>
    </source>
</evidence>
<comment type="catalytic activity">
    <reaction evidence="15">
        <text>L-threonyl-[protein] + ATP = O-phospho-L-threonyl-[protein] + ADP + H(+)</text>
        <dbReference type="Rhea" id="RHEA:46608"/>
        <dbReference type="Rhea" id="RHEA-COMP:11060"/>
        <dbReference type="Rhea" id="RHEA-COMP:11605"/>
        <dbReference type="ChEBI" id="CHEBI:15378"/>
        <dbReference type="ChEBI" id="CHEBI:30013"/>
        <dbReference type="ChEBI" id="CHEBI:30616"/>
        <dbReference type="ChEBI" id="CHEBI:61977"/>
        <dbReference type="ChEBI" id="CHEBI:456216"/>
        <dbReference type="EC" id="2.7.11.1"/>
    </reaction>
</comment>
<keyword evidence="2" id="KW-1003">Cell membrane</keyword>
<name>A0ABM0TSW8_CAMSA</name>
<evidence type="ECO:0000256" key="6">
    <source>
        <dbReference type="ARBA" id="ARBA00022729"/>
    </source>
</evidence>
<dbReference type="PROSITE" id="PS00107">
    <property type="entry name" value="PROTEIN_KINASE_ATP"/>
    <property type="match status" value="1"/>
</dbReference>
<evidence type="ECO:0000256" key="1">
    <source>
        <dbReference type="ARBA" id="ARBA00004251"/>
    </source>
</evidence>
<dbReference type="PROSITE" id="PS50927">
    <property type="entry name" value="BULB_LECTIN"/>
    <property type="match status" value="1"/>
</dbReference>
<dbReference type="Pfam" id="PF07714">
    <property type="entry name" value="PK_Tyr_Ser-Thr"/>
    <property type="match status" value="1"/>
</dbReference>
<dbReference type="PROSITE" id="PS00108">
    <property type="entry name" value="PROTEIN_KINASE_ST"/>
    <property type="match status" value="1"/>
</dbReference>
<dbReference type="InterPro" id="IPR008271">
    <property type="entry name" value="Ser/Thr_kinase_AS"/>
</dbReference>
<keyword evidence="12 17" id="KW-0472">Membrane</keyword>
<dbReference type="PROSITE" id="PS50948">
    <property type="entry name" value="PAN"/>
    <property type="match status" value="1"/>
</dbReference>
<keyword evidence="6 18" id="KW-0732">Signal</keyword>
<keyword evidence="11 17" id="KW-1133">Transmembrane helix</keyword>
<keyword evidence="14" id="KW-0325">Glycoprotein</keyword>
<feature type="binding site" evidence="16">
    <location>
        <position position="543"/>
    </location>
    <ligand>
        <name>ATP</name>
        <dbReference type="ChEBI" id="CHEBI:30616"/>
    </ligand>
</feature>
<feature type="domain" description="Protein kinase" evidence="19">
    <location>
        <begin position="515"/>
        <end position="801"/>
    </location>
</feature>
<dbReference type="InterPro" id="IPR001245">
    <property type="entry name" value="Ser-Thr/Tyr_kinase_cat_dom"/>
</dbReference>
<dbReference type="EC" id="2.7.11.1" evidence="15"/>
<dbReference type="CDD" id="cd01098">
    <property type="entry name" value="PAN_AP_plant"/>
    <property type="match status" value="1"/>
</dbReference>
<dbReference type="InterPro" id="IPR011009">
    <property type="entry name" value="Kinase-like_dom_sf"/>
</dbReference>
<feature type="transmembrane region" description="Helical" evidence="17">
    <location>
        <begin position="445"/>
        <end position="468"/>
    </location>
</feature>
<reference evidence="23" key="2">
    <citation type="submission" date="2025-08" db="UniProtKB">
        <authorList>
            <consortium name="RefSeq"/>
        </authorList>
    </citation>
    <scope>IDENTIFICATION</scope>
    <source>
        <tissue evidence="23">Leaf</tissue>
    </source>
</reference>
<dbReference type="PANTHER" id="PTHR27002">
    <property type="entry name" value="RECEPTOR-LIKE SERINE/THREONINE-PROTEIN KINASE SD1-8"/>
    <property type="match status" value="1"/>
</dbReference>
<dbReference type="GeneID" id="104715036"/>
<evidence type="ECO:0000256" key="13">
    <source>
        <dbReference type="ARBA" id="ARBA00023157"/>
    </source>
</evidence>
<keyword evidence="5 17" id="KW-0812">Transmembrane</keyword>
<sequence length="842" mass="94968">MMSLQRYHLCFILTWLPLLVFSTTLDNTLSSNGFLSPSNSRTIVSPGQVFELGFFKLSPDSRDGARWYLGIWYRDFPTRDYVWVANRNNPLSNPVGTLKISDANLDIRDPSNNLVWSTNLARRKTKAPVVAELLDNGNFVLRCKNRNSSNQLLWQSFDFPTDTLLPEMKLGWTKRSGQNKFLQSWASAHDPSSGDFTYVIDIAGGGLPQRVIREGGRKLGTRVDSWNGIGSIGLPATLVTANLKFDFIMHNEEITYSFKVTTNKIYSKLIIDYRGTLHRMARSPRAEDWVSYWITPTDMCDAYAACGSYGQCDTNVSPMCTCIEGFRARNKEAWTGMNFKDGCERKTPLRSNSDGFHQLKKIKLPDTKAVTVEKGLEFEECQRKCVGDFNCTAFAYVDMWNGAGWSCLIWTGELVDIRVFFSHGQDLYVRVAKTDLGNDRSISKIIIGLIVGVAGGMIFLCFVMFCFWKKKQKRSRANAVETPIAAISTRTYLSGEIEDLALSRMEFKTVVMTTENFSYALGQGGFGFVYKGRLLDGTLVAIKRLSDMSVQGTKEFETEVRLIAKLQHKNLVRLVGFCDDMGEKILIYEYLENRSLDVYIFGKNESSKLNWQKRFEITKGIAQGIQYLHQESRFRIIHRDLKASNILLDKDMIPKISDFGLARIIRNETQDNTRKVVGTFGYMAPEYWTNGVFSMKSDVFSFGVLLLEIISGKRNRGFSNLEGDTSLLTCAWRNWEEGNWLETVDPLIVPVLSSSSSTSQEVHRCLQIGLLCVQEHAADRPMMSSVVMMLGSEVPIPQPKTSGYCVRCVGKRSLETGSSSSTQPTEKSCTANQITVSVIDPR</sequence>
<comment type="subcellular location">
    <subcellularLocation>
        <location evidence="1">Cell membrane</location>
        <topology evidence="1">Single-pass type I membrane protein</topology>
    </subcellularLocation>
</comment>
<dbReference type="PIRSF" id="PIRSF000641">
    <property type="entry name" value="SRK"/>
    <property type="match status" value="1"/>
</dbReference>
<evidence type="ECO:0000256" key="7">
    <source>
        <dbReference type="ARBA" id="ARBA00022734"/>
    </source>
</evidence>
<evidence type="ECO:0000256" key="14">
    <source>
        <dbReference type="ARBA" id="ARBA00023180"/>
    </source>
</evidence>
<evidence type="ECO:0000256" key="5">
    <source>
        <dbReference type="ARBA" id="ARBA00022692"/>
    </source>
</evidence>
<dbReference type="SUPFAM" id="SSF56112">
    <property type="entry name" value="Protein kinase-like (PK-like)"/>
    <property type="match status" value="1"/>
</dbReference>
<feature type="chain" id="PRO_5045389327" description="Receptor-like serine/threonine-protein kinase" evidence="18">
    <location>
        <begin position="23"/>
        <end position="842"/>
    </location>
</feature>
<evidence type="ECO:0000256" key="11">
    <source>
        <dbReference type="ARBA" id="ARBA00022989"/>
    </source>
</evidence>
<keyword evidence="7" id="KW-0430">Lectin</keyword>
<evidence type="ECO:0000256" key="4">
    <source>
        <dbReference type="ARBA" id="ARBA00022679"/>
    </source>
</evidence>
<evidence type="ECO:0000256" key="2">
    <source>
        <dbReference type="ARBA" id="ARBA00022475"/>
    </source>
</evidence>
<reference evidence="22" key="1">
    <citation type="journal article" date="2014" name="Nat. Commun.">
        <title>The emerging biofuel crop Camelina sativa retains a highly undifferentiated hexaploid genome structure.</title>
        <authorList>
            <person name="Kagale S."/>
            <person name="Koh C."/>
            <person name="Nixon J."/>
            <person name="Bollina V."/>
            <person name="Clarke W.E."/>
            <person name="Tuteja R."/>
            <person name="Spillane C."/>
            <person name="Robinson S.J."/>
            <person name="Links M.G."/>
            <person name="Clarke C."/>
            <person name="Higgins E.E."/>
            <person name="Huebert T."/>
            <person name="Sharpe A.G."/>
            <person name="Parkin I.A."/>
        </authorList>
    </citation>
    <scope>NUCLEOTIDE SEQUENCE [LARGE SCALE GENOMIC DNA]</scope>
    <source>
        <strain evidence="22">cv. DH55</strain>
    </source>
</reference>
<evidence type="ECO:0000259" key="21">
    <source>
        <dbReference type="PROSITE" id="PS50948"/>
    </source>
</evidence>
<dbReference type="CDD" id="cd14066">
    <property type="entry name" value="STKc_IRAK"/>
    <property type="match status" value="1"/>
</dbReference>
<comment type="similarity">
    <text evidence="15">Belongs to the protein kinase superfamily. Ser/Thr protein kinase family.</text>
</comment>
<dbReference type="PANTHER" id="PTHR27002:SF150">
    <property type="entry name" value="RECEPTOR-LIKE SERINE_THREONINE-PROTEIN KINASE SD1-8"/>
    <property type="match status" value="1"/>
</dbReference>
<feature type="signal peptide" evidence="18">
    <location>
        <begin position="1"/>
        <end position="22"/>
    </location>
</feature>
<feature type="domain" description="Bulb-type lectin" evidence="20">
    <location>
        <begin position="26"/>
        <end position="154"/>
    </location>
</feature>
<evidence type="ECO:0000256" key="16">
    <source>
        <dbReference type="PROSITE-ProRule" id="PRU10141"/>
    </source>
</evidence>
<feature type="domain" description="Apple" evidence="21">
    <location>
        <begin position="343"/>
        <end position="432"/>
    </location>
</feature>
<dbReference type="CDD" id="cd00028">
    <property type="entry name" value="B_lectin"/>
    <property type="match status" value="1"/>
</dbReference>
<evidence type="ECO:0000256" key="18">
    <source>
        <dbReference type="SAM" id="SignalP"/>
    </source>
</evidence>
<dbReference type="SMART" id="SM00220">
    <property type="entry name" value="S_TKc"/>
    <property type="match status" value="1"/>
</dbReference>
<dbReference type="Gene3D" id="3.30.200.20">
    <property type="entry name" value="Phosphorylase Kinase, domain 1"/>
    <property type="match status" value="1"/>
</dbReference>
<evidence type="ECO:0000256" key="10">
    <source>
        <dbReference type="ARBA" id="ARBA00022840"/>
    </source>
</evidence>
<dbReference type="Pfam" id="PF08276">
    <property type="entry name" value="PAN_2"/>
    <property type="match status" value="1"/>
</dbReference>
<dbReference type="Gene3D" id="2.90.10.10">
    <property type="entry name" value="Bulb-type lectin domain"/>
    <property type="match status" value="1"/>
</dbReference>
<dbReference type="InterPro" id="IPR000858">
    <property type="entry name" value="S_locus_glycoprot_dom"/>
</dbReference>
<evidence type="ECO:0000256" key="12">
    <source>
        <dbReference type="ARBA" id="ARBA00023136"/>
    </source>
</evidence>
<dbReference type="InterPro" id="IPR021820">
    <property type="entry name" value="S-locus_recpt_kinase_C"/>
</dbReference>
<dbReference type="InterPro" id="IPR024171">
    <property type="entry name" value="SRK-like_kinase"/>
</dbReference>
<dbReference type="Pfam" id="PF01453">
    <property type="entry name" value="B_lectin"/>
    <property type="match status" value="1"/>
</dbReference>
<proteinExistence type="inferred from homology"/>
<keyword evidence="13" id="KW-1015">Disulfide bond</keyword>
<keyword evidence="3 15" id="KW-0723">Serine/threonine-protein kinase</keyword>
<organism evidence="22 23">
    <name type="scientific">Camelina sativa</name>
    <name type="common">False flax</name>
    <name type="synonym">Myagrum sativum</name>
    <dbReference type="NCBI Taxonomy" id="90675"/>
    <lineage>
        <taxon>Eukaryota</taxon>
        <taxon>Viridiplantae</taxon>
        <taxon>Streptophyta</taxon>
        <taxon>Embryophyta</taxon>
        <taxon>Tracheophyta</taxon>
        <taxon>Spermatophyta</taxon>
        <taxon>Magnoliopsida</taxon>
        <taxon>eudicotyledons</taxon>
        <taxon>Gunneridae</taxon>
        <taxon>Pentapetalae</taxon>
        <taxon>rosids</taxon>
        <taxon>malvids</taxon>
        <taxon>Brassicales</taxon>
        <taxon>Brassicaceae</taxon>
        <taxon>Camelineae</taxon>
        <taxon>Camelina</taxon>
    </lineage>
</organism>
<dbReference type="SUPFAM" id="SSF51110">
    <property type="entry name" value="alpha-D-mannose-specific plant lectins"/>
    <property type="match status" value="1"/>
</dbReference>
<evidence type="ECO:0000256" key="9">
    <source>
        <dbReference type="ARBA" id="ARBA00022777"/>
    </source>
</evidence>
<dbReference type="SMART" id="SM00473">
    <property type="entry name" value="PAN_AP"/>
    <property type="match status" value="1"/>
</dbReference>
<dbReference type="InterPro" id="IPR036426">
    <property type="entry name" value="Bulb-type_lectin_dom_sf"/>
</dbReference>
<evidence type="ECO:0000259" key="20">
    <source>
        <dbReference type="PROSITE" id="PS50927"/>
    </source>
</evidence>
<evidence type="ECO:0000256" key="3">
    <source>
        <dbReference type="ARBA" id="ARBA00022527"/>
    </source>
</evidence>
<gene>
    <name evidence="23" type="primary">LOC104715036</name>
</gene>
<evidence type="ECO:0000313" key="22">
    <source>
        <dbReference type="Proteomes" id="UP000694864"/>
    </source>
</evidence>
<keyword evidence="22" id="KW-1185">Reference proteome</keyword>
<evidence type="ECO:0000259" key="19">
    <source>
        <dbReference type="PROSITE" id="PS50011"/>
    </source>
</evidence>
<keyword evidence="4 15" id="KW-0808">Transferase</keyword>
<dbReference type="InterPro" id="IPR000719">
    <property type="entry name" value="Prot_kinase_dom"/>
</dbReference>
<evidence type="ECO:0000256" key="17">
    <source>
        <dbReference type="SAM" id="Phobius"/>
    </source>
</evidence>
<keyword evidence="10 15" id="KW-0067">ATP-binding</keyword>
<dbReference type="InterPro" id="IPR003609">
    <property type="entry name" value="Pan_app"/>
</dbReference>